<reference evidence="2" key="1">
    <citation type="submission" date="2024-05" db="EMBL/GenBank/DDBJ databases">
        <title>Complete genome sequence of bacteriophages Merry and Sunny infecting Microbacterium sp. isolated from an alkaline commercial outdoor algal pond.</title>
        <authorList>
            <person name="Levesque A.V."/>
            <person name="Rabines A.J."/>
            <person name="Alrubaiaan E."/>
            <person name="Oliver A."/>
            <person name="Allen E.E."/>
            <person name="Hazlebeck D."/>
            <person name="Pinowska A."/>
            <person name="Traller J.C."/>
            <person name="Zeigler Allen L."/>
        </authorList>
    </citation>
    <scope>NUCLEOTIDE SEQUENCE</scope>
</reference>
<name>A0AAU7J7T5_9VIRU</name>
<protein>
    <submittedName>
        <fullName evidence="2">Uncharacterized protein</fullName>
    </submittedName>
</protein>
<accession>A0AAU7J7T5</accession>
<evidence type="ECO:0000313" key="2">
    <source>
        <dbReference type="EMBL" id="XBN42205.1"/>
    </source>
</evidence>
<dbReference type="EMBL" id="PP763432">
    <property type="protein sequence ID" value="XBN42205.1"/>
    <property type="molecule type" value="Genomic_DNA"/>
</dbReference>
<organism evidence="2">
    <name type="scientific">Microbacterium phage Sunny</name>
    <dbReference type="NCBI Taxonomy" id="3144828"/>
    <lineage>
        <taxon>Viruses</taxon>
    </lineage>
</organism>
<sequence length="94" mass="9979">MLPAPAVPQYRAFPPLAPQHLVEQRAEISLTVAAPDSRGSPSRAQRCDPPPAPLGRSDRGVSGVPARRATIVSPATPGDRSGRSLRSPRGHDER</sequence>
<evidence type="ECO:0000256" key="1">
    <source>
        <dbReference type="SAM" id="MobiDB-lite"/>
    </source>
</evidence>
<feature type="region of interest" description="Disordered" evidence="1">
    <location>
        <begin position="32"/>
        <end position="94"/>
    </location>
</feature>
<proteinExistence type="predicted"/>